<gene>
    <name evidence="4" type="ORF">ATC70_011003</name>
</gene>
<dbReference type="PROSITE" id="PS50102">
    <property type="entry name" value="RRM"/>
    <property type="match status" value="1"/>
</dbReference>
<evidence type="ECO:0000256" key="1">
    <source>
        <dbReference type="PROSITE-ProRule" id="PRU00176"/>
    </source>
</evidence>
<dbReference type="RefSeq" id="XP_064682708.1">
    <property type="nucleotide sequence ID" value="XM_064830206.1"/>
</dbReference>
<dbReference type="EMBL" id="JASEJX010000014">
    <property type="protein sequence ID" value="KAK4516042.1"/>
    <property type="molecule type" value="Genomic_DNA"/>
</dbReference>
<dbReference type="GeneID" id="89954689"/>
<evidence type="ECO:0000313" key="5">
    <source>
        <dbReference type="Proteomes" id="UP001304243"/>
    </source>
</evidence>
<name>A0AAN7DFJ9_9FUNG</name>
<dbReference type="GO" id="GO:0003723">
    <property type="term" value="F:RNA binding"/>
    <property type="evidence" value="ECO:0007669"/>
    <property type="project" value="UniProtKB-UniRule"/>
</dbReference>
<comment type="caution">
    <text evidence="4">The sequence shown here is derived from an EMBL/GenBank/DDBJ whole genome shotgun (WGS) entry which is preliminary data.</text>
</comment>
<keyword evidence="1" id="KW-0694">RNA-binding</keyword>
<evidence type="ECO:0000313" key="4">
    <source>
        <dbReference type="EMBL" id="KAK4516042.1"/>
    </source>
</evidence>
<feature type="region of interest" description="Disordered" evidence="2">
    <location>
        <begin position="198"/>
        <end position="229"/>
    </location>
</feature>
<protein>
    <recommendedName>
        <fullName evidence="3">RRM domain-containing protein</fullName>
    </recommendedName>
</protein>
<evidence type="ECO:0000259" key="3">
    <source>
        <dbReference type="PROSITE" id="PS50102"/>
    </source>
</evidence>
<dbReference type="InterPro" id="IPR035979">
    <property type="entry name" value="RBD_domain_sf"/>
</dbReference>
<dbReference type="SMART" id="SM00360">
    <property type="entry name" value="RRM"/>
    <property type="match status" value="1"/>
</dbReference>
<feature type="compositionally biased region" description="Low complexity" evidence="2">
    <location>
        <begin position="271"/>
        <end position="282"/>
    </location>
</feature>
<sequence>MDNSWSINIPAEPSSQLVLVKNISLETQEATIKDFFSFCGIIAAFEMKKDFQDEKHQIALIMFEKDSAAKTATLLSQAVVDDSPIEVEPYFKQVLTAENITTPVVSNAQQQQQQQPQESKSVSHVMAELLASGYVLTESVVNKGAEFDEKHGVSTRVNGYLTKMGLSLTQLNQKFHSSSTLKEKSVPVAAVPADNAVDSSATAANTTTNTTTTTTTTTTTAASPASSRMQNLMNSRASLKVQGFASRVAGKVSTVHEEAKRIAAEKKRDAAATATSTTPTTTVIPGNDAADHKPDQQEPQQHQHVETASDLK</sequence>
<dbReference type="AlphaFoldDB" id="A0AAN7DFJ9"/>
<reference evidence="4 5" key="1">
    <citation type="submission" date="2022-11" db="EMBL/GenBank/DDBJ databases">
        <title>Mucor velutinosus strain NIH1002 WGS.</title>
        <authorList>
            <person name="Subramanian P."/>
            <person name="Mullikin J.C."/>
            <person name="Segre J.A."/>
            <person name="Zelazny A.M."/>
        </authorList>
    </citation>
    <scope>NUCLEOTIDE SEQUENCE [LARGE SCALE GENOMIC DNA]</scope>
    <source>
        <strain evidence="4 5">NIH1002</strain>
    </source>
</reference>
<feature type="compositionally biased region" description="Basic and acidic residues" evidence="2">
    <location>
        <begin position="289"/>
        <end position="312"/>
    </location>
</feature>
<keyword evidence="5" id="KW-1185">Reference proteome</keyword>
<dbReference type="Proteomes" id="UP001304243">
    <property type="component" value="Unassembled WGS sequence"/>
</dbReference>
<dbReference type="InterPro" id="IPR012677">
    <property type="entry name" value="Nucleotide-bd_a/b_plait_sf"/>
</dbReference>
<organism evidence="4 5">
    <name type="scientific">Mucor velutinosus</name>
    <dbReference type="NCBI Taxonomy" id="708070"/>
    <lineage>
        <taxon>Eukaryota</taxon>
        <taxon>Fungi</taxon>
        <taxon>Fungi incertae sedis</taxon>
        <taxon>Mucoromycota</taxon>
        <taxon>Mucoromycotina</taxon>
        <taxon>Mucoromycetes</taxon>
        <taxon>Mucorales</taxon>
        <taxon>Mucorineae</taxon>
        <taxon>Mucoraceae</taxon>
        <taxon>Mucor</taxon>
    </lineage>
</organism>
<dbReference type="PANTHER" id="PTHR32343:SF10">
    <property type="entry name" value="RNA-BINDING REGION RNP-1 DOMAIN-CONTAINING PROTEIN"/>
    <property type="match status" value="1"/>
</dbReference>
<dbReference type="Gene3D" id="3.30.70.330">
    <property type="match status" value="1"/>
</dbReference>
<dbReference type="SUPFAM" id="SSF54928">
    <property type="entry name" value="RNA-binding domain, RBD"/>
    <property type="match status" value="1"/>
</dbReference>
<proteinExistence type="predicted"/>
<dbReference type="InterPro" id="IPR000504">
    <property type="entry name" value="RRM_dom"/>
</dbReference>
<evidence type="ECO:0000256" key="2">
    <source>
        <dbReference type="SAM" id="MobiDB-lite"/>
    </source>
</evidence>
<dbReference type="PANTHER" id="PTHR32343">
    <property type="entry name" value="SERINE/ARGININE-RICH SPLICING FACTOR"/>
    <property type="match status" value="1"/>
</dbReference>
<feature type="region of interest" description="Disordered" evidence="2">
    <location>
        <begin position="263"/>
        <end position="312"/>
    </location>
</feature>
<dbReference type="Pfam" id="PF00076">
    <property type="entry name" value="RRM_1"/>
    <property type="match status" value="1"/>
</dbReference>
<feature type="domain" description="RRM" evidence="3">
    <location>
        <begin position="16"/>
        <end position="92"/>
    </location>
</feature>
<feature type="compositionally biased region" description="Low complexity" evidence="2">
    <location>
        <begin position="198"/>
        <end position="222"/>
    </location>
</feature>
<accession>A0AAN7DFJ9</accession>